<evidence type="ECO:0000313" key="2">
    <source>
        <dbReference type="EMBL" id="QTC44537.1"/>
    </source>
</evidence>
<accession>A0A8A4K2K5</accession>
<reference evidence="2" key="1">
    <citation type="submission" date="2020-07" db="EMBL/GenBank/DDBJ databases">
        <title>Genome Sequences for Panteoa spp. that cause Center Rot in Onions.</title>
        <authorList>
            <person name="Asselin J.A."/>
            <person name="Helmann T."/>
            <person name="Beer S."/>
            <person name="Stodghill P."/>
        </authorList>
    </citation>
    <scope>NUCLEOTIDE SEQUENCE</scope>
    <source>
        <strain evidence="2">OC5a</strain>
    </source>
</reference>
<proteinExistence type="predicted"/>
<dbReference type="InterPro" id="IPR051531">
    <property type="entry name" value="N-acetyltransferase"/>
</dbReference>
<keyword evidence="2" id="KW-0808">Transferase</keyword>
<dbReference type="Gene3D" id="3.40.630.30">
    <property type="match status" value="1"/>
</dbReference>
<dbReference type="InterPro" id="IPR016181">
    <property type="entry name" value="Acyl_CoA_acyltransferase"/>
</dbReference>
<dbReference type="Pfam" id="PF13302">
    <property type="entry name" value="Acetyltransf_3"/>
    <property type="match status" value="1"/>
</dbReference>
<dbReference type="PANTHER" id="PTHR43792">
    <property type="entry name" value="GNAT FAMILY, PUTATIVE (AFU_ORTHOLOGUE AFUA_3G00765)-RELATED-RELATED"/>
    <property type="match status" value="1"/>
</dbReference>
<dbReference type="RefSeq" id="WP_022622780.1">
    <property type="nucleotide sequence ID" value="NZ_CP059084.1"/>
</dbReference>
<organism evidence="2 3">
    <name type="scientific">Pantoea ananas</name>
    <name type="common">Erwinia uredovora</name>
    <dbReference type="NCBI Taxonomy" id="553"/>
    <lineage>
        <taxon>Bacteria</taxon>
        <taxon>Pseudomonadati</taxon>
        <taxon>Pseudomonadota</taxon>
        <taxon>Gammaproteobacteria</taxon>
        <taxon>Enterobacterales</taxon>
        <taxon>Erwiniaceae</taxon>
        <taxon>Pantoea</taxon>
    </lineage>
</organism>
<feature type="domain" description="N-acetyltransferase" evidence="1">
    <location>
        <begin position="8"/>
        <end position="171"/>
    </location>
</feature>
<name>A0A8A4K2K5_PANAN</name>
<evidence type="ECO:0000259" key="1">
    <source>
        <dbReference type="PROSITE" id="PS51186"/>
    </source>
</evidence>
<dbReference type="PANTHER" id="PTHR43792:SF16">
    <property type="entry name" value="N-ACETYLTRANSFERASE DOMAIN-CONTAINING PROTEIN"/>
    <property type="match status" value="1"/>
</dbReference>
<evidence type="ECO:0000313" key="3">
    <source>
        <dbReference type="Proteomes" id="UP000663901"/>
    </source>
</evidence>
<protein>
    <submittedName>
        <fullName evidence="2">GNAT family N-acetyltransferase</fullName>
    </submittedName>
</protein>
<dbReference type="EMBL" id="CP059084">
    <property type="protein sequence ID" value="QTC44537.1"/>
    <property type="molecule type" value="Genomic_DNA"/>
</dbReference>
<gene>
    <name evidence="2" type="ORF">H0Z12_12355</name>
</gene>
<dbReference type="InterPro" id="IPR000182">
    <property type="entry name" value="GNAT_dom"/>
</dbReference>
<dbReference type="AlphaFoldDB" id="A0A8A4K2K5"/>
<dbReference type="PROSITE" id="PS51186">
    <property type="entry name" value="GNAT"/>
    <property type="match status" value="1"/>
</dbReference>
<sequence>MHLQTPRLLLRAMRPSDDKDLFRIYGDPATNTFNPAGPYPDLAHAQKVLADRLRSYQRYGYDSWAIATQDAPDTLIGFGGLSVRIHGDETIHNLGYRFATSAWGKGYATELSRFALEYGFRELGLDTISARVRSHHHASIRVLEKTGLRFLKEIHDVDNAPPSLFYSITQQAWQALVAADNAADIHARCLCNDAQRLP</sequence>
<dbReference type="Proteomes" id="UP000663901">
    <property type="component" value="Chromosome"/>
</dbReference>
<dbReference type="SUPFAM" id="SSF55729">
    <property type="entry name" value="Acyl-CoA N-acyltransferases (Nat)"/>
    <property type="match status" value="1"/>
</dbReference>
<dbReference type="GO" id="GO:0016747">
    <property type="term" value="F:acyltransferase activity, transferring groups other than amino-acyl groups"/>
    <property type="evidence" value="ECO:0007669"/>
    <property type="project" value="InterPro"/>
</dbReference>